<name>A0A4Q7LMK3_9MICO</name>
<sequence length="294" mass="33071">MATPFCKVMATPSTPFHNSGKRNRFRDHRNSPRAAEKGLRVRRFHLPAVVEGTREVEGSLFRGCGRKPRGGGFIFPLLWKGGRGPHLVRCAAPLHECRDAPSPRNSRGHCAGVTVGRPANSEWWPGRRGFGFDGFDAFIRHRGGIVRRSELLAAGWTADELRIAFGLWGRPERVRRGWYCVPELPDEIRRAWAAGGPLACISAVRWHQGEPLGELLHIAMHDHRHTRRRERDARRASVVVHWHDPADAPDNAWALPLDVALHQASRCAGALADEARLREQRLRRARRCRRGGAA</sequence>
<evidence type="ECO:0000313" key="3">
    <source>
        <dbReference type="Proteomes" id="UP000293519"/>
    </source>
</evidence>
<dbReference type="Proteomes" id="UP000293519">
    <property type="component" value="Unassembled WGS sequence"/>
</dbReference>
<protein>
    <submittedName>
        <fullName evidence="2">Uncharacterized protein</fullName>
    </submittedName>
</protein>
<accession>A0A4Q7LMK3</accession>
<keyword evidence="3" id="KW-1185">Reference proteome</keyword>
<dbReference type="EMBL" id="SGWW01000004">
    <property type="protein sequence ID" value="RZS55147.1"/>
    <property type="molecule type" value="Genomic_DNA"/>
</dbReference>
<comment type="caution">
    <text evidence="2">The sequence shown here is derived from an EMBL/GenBank/DDBJ whole genome shotgun (WGS) entry which is preliminary data.</text>
</comment>
<evidence type="ECO:0000256" key="1">
    <source>
        <dbReference type="SAM" id="MobiDB-lite"/>
    </source>
</evidence>
<organism evidence="2 3">
    <name type="scientific">Microcella putealis</name>
    <dbReference type="NCBI Taxonomy" id="337005"/>
    <lineage>
        <taxon>Bacteria</taxon>
        <taxon>Bacillati</taxon>
        <taxon>Actinomycetota</taxon>
        <taxon>Actinomycetes</taxon>
        <taxon>Micrococcales</taxon>
        <taxon>Microbacteriaceae</taxon>
        <taxon>Microcella</taxon>
    </lineage>
</organism>
<dbReference type="AlphaFoldDB" id="A0A4Q7LMK3"/>
<reference evidence="2 3" key="1">
    <citation type="journal article" date="2015" name="Stand. Genomic Sci.">
        <title>Genomic Encyclopedia of Bacterial and Archaeal Type Strains, Phase III: the genomes of soil and plant-associated and newly described type strains.</title>
        <authorList>
            <person name="Whitman W.B."/>
            <person name="Woyke T."/>
            <person name="Klenk H.P."/>
            <person name="Zhou Y."/>
            <person name="Lilburn T.G."/>
            <person name="Beck B.J."/>
            <person name="De Vos P."/>
            <person name="Vandamme P."/>
            <person name="Eisen J.A."/>
            <person name="Garrity G."/>
            <person name="Hugenholtz P."/>
            <person name="Kyrpides N.C."/>
        </authorList>
    </citation>
    <scope>NUCLEOTIDE SEQUENCE [LARGE SCALE GENOMIC DNA]</scope>
    <source>
        <strain evidence="2 3">CV2</strain>
    </source>
</reference>
<evidence type="ECO:0000313" key="2">
    <source>
        <dbReference type="EMBL" id="RZS55147.1"/>
    </source>
</evidence>
<feature type="region of interest" description="Disordered" evidence="1">
    <location>
        <begin position="12"/>
        <end position="34"/>
    </location>
</feature>
<gene>
    <name evidence="2" type="ORF">EV141_2136</name>
</gene>
<proteinExistence type="predicted"/>